<protein>
    <submittedName>
        <fullName evidence="1">Uncharacterized protein</fullName>
    </submittedName>
</protein>
<name>A0A834HU07_RHYFE</name>
<dbReference type="Proteomes" id="UP000625711">
    <property type="component" value="Unassembled WGS sequence"/>
</dbReference>
<evidence type="ECO:0000313" key="1">
    <source>
        <dbReference type="EMBL" id="KAF7268772.1"/>
    </source>
</evidence>
<dbReference type="EMBL" id="JAACXV010014301">
    <property type="protein sequence ID" value="KAF7268772.1"/>
    <property type="molecule type" value="Genomic_DNA"/>
</dbReference>
<gene>
    <name evidence="1" type="ORF">GWI33_018122</name>
</gene>
<accession>A0A834HU07</accession>
<keyword evidence="2" id="KW-1185">Reference proteome</keyword>
<dbReference type="AlphaFoldDB" id="A0A834HU07"/>
<sequence length="177" mass="20333">MLIADALAHDDYDDDEHGQEHEDTAHGYGDHLEWLRRICSSTVEVRKGSSPFRLEPADGDIRRSLVIRRSDKLNWTKPTTFWWCSKATRSSPDRERCGSAEYRFKISDMAMPGLSLPVGRTRERWIIKPEQRENVMSTTARWTASTGLPVLMMAGRRRRASPLSLEILISGRLQEAY</sequence>
<evidence type="ECO:0000313" key="2">
    <source>
        <dbReference type="Proteomes" id="UP000625711"/>
    </source>
</evidence>
<proteinExistence type="predicted"/>
<organism evidence="1 2">
    <name type="scientific">Rhynchophorus ferrugineus</name>
    <name type="common">Red palm weevil</name>
    <name type="synonym">Curculio ferrugineus</name>
    <dbReference type="NCBI Taxonomy" id="354439"/>
    <lineage>
        <taxon>Eukaryota</taxon>
        <taxon>Metazoa</taxon>
        <taxon>Ecdysozoa</taxon>
        <taxon>Arthropoda</taxon>
        <taxon>Hexapoda</taxon>
        <taxon>Insecta</taxon>
        <taxon>Pterygota</taxon>
        <taxon>Neoptera</taxon>
        <taxon>Endopterygota</taxon>
        <taxon>Coleoptera</taxon>
        <taxon>Polyphaga</taxon>
        <taxon>Cucujiformia</taxon>
        <taxon>Curculionidae</taxon>
        <taxon>Dryophthorinae</taxon>
        <taxon>Rhynchophorus</taxon>
    </lineage>
</organism>
<reference evidence="1" key="1">
    <citation type="submission" date="2020-08" db="EMBL/GenBank/DDBJ databases">
        <title>Genome sequencing and assembly of the red palm weevil Rhynchophorus ferrugineus.</title>
        <authorList>
            <person name="Dias G.B."/>
            <person name="Bergman C.M."/>
            <person name="Manee M."/>
        </authorList>
    </citation>
    <scope>NUCLEOTIDE SEQUENCE</scope>
    <source>
        <strain evidence="1">AA-2017</strain>
        <tissue evidence="1">Whole larva</tissue>
    </source>
</reference>
<comment type="caution">
    <text evidence="1">The sequence shown here is derived from an EMBL/GenBank/DDBJ whole genome shotgun (WGS) entry which is preliminary data.</text>
</comment>